<dbReference type="Proteomes" id="UP000013776">
    <property type="component" value="Unassembled WGS sequence"/>
</dbReference>
<evidence type="ECO:0000313" key="10">
    <source>
        <dbReference type="EMBL" id="CCG83422.1"/>
    </source>
</evidence>
<evidence type="ECO:0008006" key="12">
    <source>
        <dbReference type="Google" id="ProtNLM"/>
    </source>
</evidence>
<keyword evidence="8 9" id="KW-0472">Membrane</keyword>
<name>R4XC22_TAPDE</name>
<gene>
    <name evidence="10" type="ORF">TAPDE_003477</name>
</gene>
<keyword evidence="7 9" id="KW-1133">Transmembrane helix</keyword>
<keyword evidence="11" id="KW-1185">Reference proteome</keyword>
<dbReference type="GO" id="GO:0015031">
    <property type="term" value="P:protein transport"/>
    <property type="evidence" value="ECO:0007669"/>
    <property type="project" value="UniProtKB-KW"/>
</dbReference>
<protein>
    <recommendedName>
        <fullName evidence="12">Oligopeptide transporter</fullName>
    </recommendedName>
</protein>
<evidence type="ECO:0000256" key="2">
    <source>
        <dbReference type="ARBA" id="ARBA00008807"/>
    </source>
</evidence>
<keyword evidence="5" id="KW-0571">Peptide transport</keyword>
<accession>R4XC22</accession>
<evidence type="ECO:0000256" key="5">
    <source>
        <dbReference type="ARBA" id="ARBA00022856"/>
    </source>
</evidence>
<sequence length="416" mass="47139">MLTNKPWDKYGKRYNVSRVMDPGTLTFNQTKYDAYSPMYLGIANALRDMSFLMSNSALITYAILYFHREIISGFKAAFNFRTGRGKDIHNQLMAVYPEVPEWWYLIILIISIVSGCVMVEVYHTGMPIWGVFFAATVAVVMVVPTGIILGATNVTVYFNVLGEYVAGYAIPGKPLANMLFKAFTVVAPAQTLMFSSGLKLGHYSKIPPRDLFWVQTIGAVVGATVGVFVADWQVDNIVGLCSDKQKAHFTCPNIHTFFTGSLTWGLMGPSRMYGSNGMYSKLQWLVLAGFLLPVPIWYLQKKYPKNEFLKYVHIPIIISGFNTWVPYSLAYMIPVFYLTMIFNYWIKRKYESWWLRYNYLVAASFSIGLAISGLVIFFSVQYHDVTDALAWWGNTVPYAGLDFNKVSLLKMYVVSA</sequence>
<evidence type="ECO:0000256" key="9">
    <source>
        <dbReference type="SAM" id="Phobius"/>
    </source>
</evidence>
<comment type="similarity">
    <text evidence="2">Belongs to the oligopeptide OPT transporter family.</text>
</comment>
<dbReference type="PANTHER" id="PTHR22601">
    <property type="entry name" value="ISP4 LIKE PROTEIN"/>
    <property type="match status" value="1"/>
</dbReference>
<dbReference type="NCBIfam" id="TIGR00728">
    <property type="entry name" value="OPT_sfam"/>
    <property type="match status" value="1"/>
</dbReference>
<comment type="caution">
    <text evidence="10">The sequence shown here is derived from an EMBL/GenBank/DDBJ whole genome shotgun (WGS) entry which is preliminary data.</text>
</comment>
<keyword evidence="3" id="KW-0813">Transport</keyword>
<evidence type="ECO:0000313" key="11">
    <source>
        <dbReference type="Proteomes" id="UP000013776"/>
    </source>
</evidence>
<dbReference type="GO" id="GO:0035673">
    <property type="term" value="F:oligopeptide transmembrane transporter activity"/>
    <property type="evidence" value="ECO:0007669"/>
    <property type="project" value="InterPro"/>
</dbReference>
<dbReference type="InterPro" id="IPR004648">
    <property type="entry name" value="Oligpept_transpt"/>
</dbReference>
<evidence type="ECO:0000256" key="6">
    <source>
        <dbReference type="ARBA" id="ARBA00022927"/>
    </source>
</evidence>
<organism evidence="10 11">
    <name type="scientific">Taphrina deformans (strain PYCC 5710 / ATCC 11124 / CBS 356.35 / IMI 108563 / JCM 9778 / NBRC 8474)</name>
    <name type="common">Peach leaf curl fungus</name>
    <name type="synonym">Lalaria deformans</name>
    <dbReference type="NCBI Taxonomy" id="1097556"/>
    <lineage>
        <taxon>Eukaryota</taxon>
        <taxon>Fungi</taxon>
        <taxon>Dikarya</taxon>
        <taxon>Ascomycota</taxon>
        <taxon>Taphrinomycotina</taxon>
        <taxon>Taphrinomycetes</taxon>
        <taxon>Taphrinales</taxon>
        <taxon>Taphrinaceae</taxon>
        <taxon>Taphrina</taxon>
    </lineage>
</organism>
<evidence type="ECO:0000256" key="4">
    <source>
        <dbReference type="ARBA" id="ARBA00022692"/>
    </source>
</evidence>
<feature type="transmembrane region" description="Helical" evidence="9">
    <location>
        <begin position="210"/>
        <end position="230"/>
    </location>
</feature>
<dbReference type="eggNOG" id="KOG2262">
    <property type="taxonomic scope" value="Eukaryota"/>
</dbReference>
<keyword evidence="6" id="KW-0653">Protein transport</keyword>
<dbReference type="EMBL" id="CAHR02000146">
    <property type="protein sequence ID" value="CCG83422.1"/>
    <property type="molecule type" value="Genomic_DNA"/>
</dbReference>
<feature type="transmembrane region" description="Helical" evidence="9">
    <location>
        <begin position="282"/>
        <end position="299"/>
    </location>
</feature>
<dbReference type="Pfam" id="PF03169">
    <property type="entry name" value="OPT"/>
    <property type="match status" value="1"/>
</dbReference>
<dbReference type="InterPro" id="IPR004813">
    <property type="entry name" value="OPT"/>
</dbReference>
<dbReference type="GO" id="GO:0016020">
    <property type="term" value="C:membrane"/>
    <property type="evidence" value="ECO:0007669"/>
    <property type="project" value="UniProtKB-SubCell"/>
</dbReference>
<dbReference type="VEuPathDB" id="FungiDB:TAPDE_003477"/>
<dbReference type="AlphaFoldDB" id="R4XC22"/>
<evidence type="ECO:0000256" key="7">
    <source>
        <dbReference type="ARBA" id="ARBA00022989"/>
    </source>
</evidence>
<feature type="transmembrane region" description="Helical" evidence="9">
    <location>
        <begin position="102"/>
        <end position="122"/>
    </location>
</feature>
<feature type="transmembrane region" description="Helical" evidence="9">
    <location>
        <begin position="358"/>
        <end position="382"/>
    </location>
</feature>
<evidence type="ECO:0000256" key="3">
    <source>
        <dbReference type="ARBA" id="ARBA00022448"/>
    </source>
</evidence>
<feature type="transmembrane region" description="Helical" evidence="9">
    <location>
        <begin position="129"/>
        <end position="158"/>
    </location>
</feature>
<proteinExistence type="inferred from homology"/>
<evidence type="ECO:0000256" key="8">
    <source>
        <dbReference type="ARBA" id="ARBA00023136"/>
    </source>
</evidence>
<dbReference type="OrthoDB" id="9986677at2759"/>
<comment type="subcellular location">
    <subcellularLocation>
        <location evidence="1">Membrane</location>
        <topology evidence="1">Multi-pass membrane protein</topology>
    </subcellularLocation>
</comment>
<feature type="transmembrane region" description="Helical" evidence="9">
    <location>
        <begin position="330"/>
        <end position="346"/>
    </location>
</feature>
<reference evidence="10 11" key="1">
    <citation type="journal article" date="2013" name="MBio">
        <title>Genome sequencing of the plant pathogen Taphrina deformans, the causal agent of peach leaf curl.</title>
        <authorList>
            <person name="Cisse O.H."/>
            <person name="Almeida J.M.G.C.F."/>
            <person name="Fonseca A."/>
            <person name="Kumar A.A."/>
            <person name="Salojaervi J."/>
            <person name="Overmyer K."/>
            <person name="Hauser P.M."/>
            <person name="Pagni M."/>
        </authorList>
    </citation>
    <scope>NUCLEOTIDE SEQUENCE [LARGE SCALE GENOMIC DNA]</scope>
    <source>
        <strain evidence="11">PYCC 5710 / ATCC 11124 / CBS 356.35 / IMI 108563 / JCM 9778 / NBRC 8474</strain>
    </source>
</reference>
<evidence type="ECO:0000256" key="1">
    <source>
        <dbReference type="ARBA" id="ARBA00004141"/>
    </source>
</evidence>
<keyword evidence="4 9" id="KW-0812">Transmembrane</keyword>